<name>A0AAN7GCW4_9MYRT</name>
<dbReference type="PANTHER" id="PTHR33781:SF4">
    <property type="entry name" value="PROTEIN PHYTOCHROME KINASE SUBSTRATE 1"/>
    <property type="match status" value="1"/>
</dbReference>
<evidence type="ECO:0008006" key="4">
    <source>
        <dbReference type="Google" id="ProtNLM"/>
    </source>
</evidence>
<dbReference type="AlphaFoldDB" id="A0AAN7GCW4"/>
<protein>
    <recommendedName>
        <fullName evidence="4">Protein PHYTOCHROME KINASE SUBSTRATE 1-like</fullName>
    </recommendedName>
</protein>
<dbReference type="PANTHER" id="PTHR33781">
    <property type="entry name" value="PROTEIN PHYTOCHROME KINASE SUBSTRATE 1-RELATED"/>
    <property type="match status" value="1"/>
</dbReference>
<reference evidence="2 3" key="1">
    <citation type="journal article" date="2023" name="Hortic Res">
        <title>Pangenome of water caltrop reveals structural variations and asymmetric subgenome divergence after allopolyploidization.</title>
        <authorList>
            <person name="Zhang X."/>
            <person name="Chen Y."/>
            <person name="Wang L."/>
            <person name="Yuan Y."/>
            <person name="Fang M."/>
            <person name="Shi L."/>
            <person name="Lu R."/>
            <person name="Comes H.P."/>
            <person name="Ma Y."/>
            <person name="Chen Y."/>
            <person name="Huang G."/>
            <person name="Zhou Y."/>
            <person name="Zheng Z."/>
            <person name="Qiu Y."/>
        </authorList>
    </citation>
    <scope>NUCLEOTIDE SEQUENCE [LARGE SCALE GENOMIC DNA]</scope>
    <source>
        <tissue evidence="2">Roots</tissue>
    </source>
</reference>
<comment type="caution">
    <text evidence="2">The sequence shown here is derived from an EMBL/GenBank/DDBJ whole genome shotgun (WGS) entry which is preliminary data.</text>
</comment>
<evidence type="ECO:0000313" key="2">
    <source>
        <dbReference type="EMBL" id="KAK4741388.1"/>
    </source>
</evidence>
<keyword evidence="3" id="KW-1185">Reference proteome</keyword>
<gene>
    <name evidence="2" type="ORF">SAY87_024976</name>
</gene>
<accession>A0AAN7GCW4</accession>
<evidence type="ECO:0000256" key="1">
    <source>
        <dbReference type="SAM" id="MobiDB-lite"/>
    </source>
</evidence>
<evidence type="ECO:0000313" key="3">
    <source>
        <dbReference type="Proteomes" id="UP001345219"/>
    </source>
</evidence>
<dbReference type="EMBL" id="JAXIOK010000024">
    <property type="protein sequence ID" value="KAK4741388.1"/>
    <property type="molecule type" value="Genomic_DNA"/>
</dbReference>
<sequence length="475" mass="51255">MAMADPIPSSNSNHFQTYSLNIKEISSNPHREVSFSSYLNPAEEALIHKLVQPGSGLSFNSEHVGEHFFDFGIKDEEGEIGVFEAEKYFNGEIDPDHESPKMVAPSKNLIRFDEPEEEEVIEPIKPRSRLRTRAAPSLRSESSLNSQSALLQNITTGIPSRKRGSRRSLLSAIATGCRCSCSDKGSVDVVDDVNIADSFSTSVNGKPGSGSFGALHAHGSGANAVADPRLSEEIQALKSWKFGNPGRKTFSNLPPRSMKPSGGEEANKPRKSLEVFGSPPPSLTEKNSKEGFGMEKRLNMVTTWDGNPRKEADADGTESDVSSELFEIESLTGKVTSYLTTVATSDCPTPTTARYAPSEASIEWSVVTASAADFSVTSDSEETTSRGRGCSLLAKKGGANGDAARTRRRPVPAILLGCKSQKAVEVAEEIKHRTSSERFGLDARTESGRRSNKAANLAEAKLMGLDPRHLSYVGK</sequence>
<dbReference type="Proteomes" id="UP001345219">
    <property type="component" value="Chromosome 19"/>
</dbReference>
<feature type="compositionally biased region" description="Basic and acidic residues" evidence="1">
    <location>
        <begin position="434"/>
        <end position="449"/>
    </location>
</feature>
<organism evidence="2 3">
    <name type="scientific">Trapa incisa</name>
    <dbReference type="NCBI Taxonomy" id="236973"/>
    <lineage>
        <taxon>Eukaryota</taxon>
        <taxon>Viridiplantae</taxon>
        <taxon>Streptophyta</taxon>
        <taxon>Embryophyta</taxon>
        <taxon>Tracheophyta</taxon>
        <taxon>Spermatophyta</taxon>
        <taxon>Magnoliopsida</taxon>
        <taxon>eudicotyledons</taxon>
        <taxon>Gunneridae</taxon>
        <taxon>Pentapetalae</taxon>
        <taxon>rosids</taxon>
        <taxon>malvids</taxon>
        <taxon>Myrtales</taxon>
        <taxon>Lythraceae</taxon>
        <taxon>Trapa</taxon>
    </lineage>
</organism>
<proteinExistence type="predicted"/>
<feature type="region of interest" description="Disordered" evidence="1">
    <location>
        <begin position="245"/>
        <end position="288"/>
    </location>
</feature>
<dbReference type="InterPro" id="IPR039615">
    <property type="entry name" value="PKS"/>
</dbReference>
<dbReference type="GO" id="GO:0009638">
    <property type="term" value="P:phototropism"/>
    <property type="evidence" value="ECO:0007669"/>
    <property type="project" value="InterPro"/>
</dbReference>
<feature type="region of interest" description="Disordered" evidence="1">
    <location>
        <begin position="434"/>
        <end position="453"/>
    </location>
</feature>